<sequence>MNAWERLLAARILLVFLGVVLIAGICQGQEPAAGAAAAGEPAAAYGGKSLAAWIALAEEGDDDQRRQAYYALGEMRPPSPEATAALVAGLEDGAIVGRRYATAALGNMGPLAAAATPALMEAITSEVVKDEFIQLHAVQTLGQIGPGAAAALPLLQRQLAEGPPLIRVAAAHSIWQIAQDRNAVAALIRELERPANEAPFAAALSLLAIGPVADEALPALVQALSHADADVRRAAAKATAAYGMRAIPLISEALGDADPQAAAAALGFIFDQVRNETLYNPQTSIADFRTAAAALIHTGAPAAAAIMTNPQAEPAARTAGLHALARLGPLALVQLLTALQSDQPPVRAAALEGMQRLEQFLPRKPIPNIDAVKRSLADRLVEPLTHEDPLVRKTVIHLYAALEIGPYGSAAIPALRKALREETDGGVRSDASQALNRLLQPE</sequence>
<dbReference type="InterPro" id="IPR016024">
    <property type="entry name" value="ARM-type_fold"/>
</dbReference>
<protein>
    <submittedName>
        <fullName evidence="1">HEAT repeat protein</fullName>
    </submittedName>
</protein>
<dbReference type="KEGG" id="lcre:Pla8534_62370"/>
<dbReference type="InterPro" id="IPR011989">
    <property type="entry name" value="ARM-like"/>
</dbReference>
<proteinExistence type="predicted"/>
<dbReference type="Proteomes" id="UP000317648">
    <property type="component" value="Chromosome"/>
</dbReference>
<evidence type="ECO:0000313" key="2">
    <source>
        <dbReference type="Proteomes" id="UP000317648"/>
    </source>
</evidence>
<gene>
    <name evidence="1" type="ORF">Pla8534_62370</name>
</gene>
<dbReference type="InterPro" id="IPR004155">
    <property type="entry name" value="PBS_lyase_HEAT"/>
</dbReference>
<dbReference type="SUPFAM" id="SSF48371">
    <property type="entry name" value="ARM repeat"/>
    <property type="match status" value="1"/>
</dbReference>
<dbReference type="Pfam" id="PF13646">
    <property type="entry name" value="HEAT_2"/>
    <property type="match status" value="2"/>
</dbReference>
<evidence type="ECO:0000313" key="1">
    <source>
        <dbReference type="EMBL" id="QDU98369.1"/>
    </source>
</evidence>
<keyword evidence="2" id="KW-1185">Reference proteome</keyword>
<organism evidence="1 2">
    <name type="scientific">Lignipirellula cremea</name>
    <dbReference type="NCBI Taxonomy" id="2528010"/>
    <lineage>
        <taxon>Bacteria</taxon>
        <taxon>Pseudomonadati</taxon>
        <taxon>Planctomycetota</taxon>
        <taxon>Planctomycetia</taxon>
        <taxon>Pirellulales</taxon>
        <taxon>Pirellulaceae</taxon>
        <taxon>Lignipirellula</taxon>
    </lineage>
</organism>
<dbReference type="PANTHER" id="PTHR12697">
    <property type="entry name" value="PBS LYASE HEAT-LIKE PROTEIN"/>
    <property type="match status" value="1"/>
</dbReference>
<dbReference type="Gene3D" id="1.25.10.10">
    <property type="entry name" value="Leucine-rich Repeat Variant"/>
    <property type="match status" value="3"/>
</dbReference>
<dbReference type="EMBL" id="CP036433">
    <property type="protein sequence ID" value="QDU98369.1"/>
    <property type="molecule type" value="Genomic_DNA"/>
</dbReference>
<dbReference type="AlphaFoldDB" id="A0A518E2P7"/>
<dbReference type="SMART" id="SM00567">
    <property type="entry name" value="EZ_HEAT"/>
    <property type="match status" value="7"/>
</dbReference>
<dbReference type="PANTHER" id="PTHR12697:SF5">
    <property type="entry name" value="DEOXYHYPUSINE HYDROXYLASE"/>
    <property type="match status" value="1"/>
</dbReference>
<dbReference type="RefSeq" id="WP_145057566.1">
    <property type="nucleotide sequence ID" value="NZ_CP036433.1"/>
</dbReference>
<name>A0A518E2P7_9BACT</name>
<reference evidence="1 2" key="1">
    <citation type="submission" date="2019-02" db="EMBL/GenBank/DDBJ databases">
        <title>Deep-cultivation of Planctomycetes and their phenomic and genomic characterization uncovers novel biology.</title>
        <authorList>
            <person name="Wiegand S."/>
            <person name="Jogler M."/>
            <person name="Boedeker C."/>
            <person name="Pinto D."/>
            <person name="Vollmers J."/>
            <person name="Rivas-Marin E."/>
            <person name="Kohn T."/>
            <person name="Peeters S.H."/>
            <person name="Heuer A."/>
            <person name="Rast P."/>
            <person name="Oberbeckmann S."/>
            <person name="Bunk B."/>
            <person name="Jeske O."/>
            <person name="Meyerdierks A."/>
            <person name="Storesund J.E."/>
            <person name="Kallscheuer N."/>
            <person name="Luecker S."/>
            <person name="Lage O.M."/>
            <person name="Pohl T."/>
            <person name="Merkel B.J."/>
            <person name="Hornburger P."/>
            <person name="Mueller R.-W."/>
            <person name="Bruemmer F."/>
            <person name="Labrenz M."/>
            <person name="Spormann A.M."/>
            <person name="Op den Camp H."/>
            <person name="Overmann J."/>
            <person name="Amann R."/>
            <person name="Jetten M.S.M."/>
            <person name="Mascher T."/>
            <person name="Medema M.H."/>
            <person name="Devos D.P."/>
            <person name="Kaster A.-K."/>
            <person name="Ovreas L."/>
            <person name="Rohde M."/>
            <person name="Galperin M.Y."/>
            <person name="Jogler C."/>
        </authorList>
    </citation>
    <scope>NUCLEOTIDE SEQUENCE [LARGE SCALE GENOMIC DNA]</scope>
    <source>
        <strain evidence="1 2">Pla85_3_4</strain>
    </source>
</reference>
<dbReference type="GO" id="GO:0016491">
    <property type="term" value="F:oxidoreductase activity"/>
    <property type="evidence" value="ECO:0007669"/>
    <property type="project" value="TreeGrafter"/>
</dbReference>
<accession>A0A518E2P7</accession>